<evidence type="ECO:0000256" key="1">
    <source>
        <dbReference type="ARBA" id="ARBA00004479"/>
    </source>
</evidence>
<keyword evidence="3" id="KW-0964">Secreted</keyword>
<dbReference type="PANTHER" id="PTHR11640">
    <property type="entry name" value="NEPHRIN"/>
    <property type="match status" value="1"/>
</dbReference>
<dbReference type="Proteomes" id="UP000053268">
    <property type="component" value="Unassembled WGS sequence"/>
</dbReference>
<keyword evidence="4" id="KW-0472">Membrane</keyword>
<dbReference type="PANTHER" id="PTHR11640:SF31">
    <property type="entry name" value="IRREGULAR CHIASM C-ROUGHEST PROTEIN-RELATED"/>
    <property type="match status" value="1"/>
</dbReference>
<feature type="domain" description="Ig-like" evidence="10">
    <location>
        <begin position="118"/>
        <end position="161"/>
    </location>
</feature>
<organism evidence="11 12">
    <name type="scientific">Papilio xuthus</name>
    <name type="common">Asian swallowtail butterfly</name>
    <dbReference type="NCBI Taxonomy" id="66420"/>
    <lineage>
        <taxon>Eukaryota</taxon>
        <taxon>Metazoa</taxon>
        <taxon>Ecdysozoa</taxon>
        <taxon>Arthropoda</taxon>
        <taxon>Hexapoda</taxon>
        <taxon>Insecta</taxon>
        <taxon>Pterygota</taxon>
        <taxon>Neoptera</taxon>
        <taxon>Endopterygota</taxon>
        <taxon>Lepidoptera</taxon>
        <taxon>Glossata</taxon>
        <taxon>Ditrysia</taxon>
        <taxon>Papilionoidea</taxon>
        <taxon>Papilionidae</taxon>
        <taxon>Papilioninae</taxon>
        <taxon>Papilio</taxon>
    </lineage>
</organism>
<keyword evidence="5" id="KW-1015">Disulfide bond</keyword>
<keyword evidence="7" id="KW-0393">Immunoglobulin domain</keyword>
<dbReference type="SUPFAM" id="SSF48726">
    <property type="entry name" value="Immunoglobulin"/>
    <property type="match status" value="2"/>
</dbReference>
<evidence type="ECO:0000256" key="3">
    <source>
        <dbReference type="ARBA" id="ARBA00022525"/>
    </source>
</evidence>
<dbReference type="STRING" id="66420.A0A0N0P9H9"/>
<gene>
    <name evidence="11" type="ORF">RR46_00215</name>
</gene>
<evidence type="ECO:0000256" key="2">
    <source>
        <dbReference type="ARBA" id="ARBA00004613"/>
    </source>
</evidence>
<feature type="domain" description="Ig-like" evidence="10">
    <location>
        <begin position="182"/>
        <end position="298"/>
    </location>
</feature>
<keyword evidence="12" id="KW-1185">Reference proteome</keyword>
<dbReference type="AlphaFoldDB" id="A0A0N0P9H9"/>
<dbReference type="GO" id="GO:0005911">
    <property type="term" value="C:cell-cell junction"/>
    <property type="evidence" value="ECO:0007669"/>
    <property type="project" value="TreeGrafter"/>
</dbReference>
<dbReference type="InterPro" id="IPR013783">
    <property type="entry name" value="Ig-like_fold"/>
</dbReference>
<dbReference type="InterPro" id="IPR036179">
    <property type="entry name" value="Ig-like_dom_sf"/>
</dbReference>
<sequence length="331" mass="36879">MIETKEHPIHATRELEVWYPPLVHLEPKNITVVEGAKILLKCEYESNPSSLNEVIWYRNGEKLNVNSSHYEGGTTEQHALIIVSSRGEDLGNYSCLLANTVGQGTTNETIHVNILYKPQVRLNMSAQSPILETEHRNVTLTCEVVSGNPPVLDEVIWYLDGEILKHLPECNGTNGKTLRLEPDLFIAAEKRHCNLSDKKGTVLNISLSCTVECAPLCSVQWLKDGQVIDPDKTDRYYVVERKIEPQVNRNDFEATESTLHWNMSAWAGGVLSRAADVARYTCRSSRNAAGPPVNSTTKFAVEYEPENITVTPQVVSVIENKIPGKVVCSAK</sequence>
<dbReference type="InterPro" id="IPR051275">
    <property type="entry name" value="Cell_adhesion_signaling"/>
</dbReference>
<dbReference type="GO" id="GO:0050839">
    <property type="term" value="F:cell adhesion molecule binding"/>
    <property type="evidence" value="ECO:0007669"/>
    <property type="project" value="TreeGrafter"/>
</dbReference>
<dbReference type="InterPro" id="IPR007110">
    <property type="entry name" value="Ig-like_dom"/>
</dbReference>
<evidence type="ECO:0000259" key="10">
    <source>
        <dbReference type="PROSITE" id="PS50835"/>
    </source>
</evidence>
<feature type="domain" description="Ig-like" evidence="10">
    <location>
        <begin position="21"/>
        <end position="113"/>
    </location>
</feature>
<evidence type="ECO:0000256" key="4">
    <source>
        <dbReference type="ARBA" id="ARBA00023136"/>
    </source>
</evidence>
<dbReference type="SMART" id="SM00409">
    <property type="entry name" value="IG"/>
    <property type="match status" value="2"/>
</dbReference>
<comment type="similarity">
    <text evidence="8">Belongs to the hemolin family.</text>
</comment>
<evidence type="ECO:0000313" key="11">
    <source>
        <dbReference type="EMBL" id="KPJ01108.1"/>
    </source>
</evidence>
<protein>
    <recommendedName>
        <fullName evidence="9">Hemolin</fullName>
    </recommendedName>
</protein>
<dbReference type="GO" id="GO:0005886">
    <property type="term" value="C:plasma membrane"/>
    <property type="evidence" value="ECO:0007669"/>
    <property type="project" value="TreeGrafter"/>
</dbReference>
<evidence type="ECO:0000256" key="6">
    <source>
        <dbReference type="ARBA" id="ARBA00023180"/>
    </source>
</evidence>
<comment type="subcellular location">
    <subcellularLocation>
        <location evidence="1">Membrane</location>
        <topology evidence="1">Single-pass type I membrane protein</topology>
    </subcellularLocation>
    <subcellularLocation>
        <location evidence="2">Secreted</location>
    </subcellularLocation>
</comment>
<dbReference type="GO" id="GO:0098609">
    <property type="term" value="P:cell-cell adhesion"/>
    <property type="evidence" value="ECO:0007669"/>
    <property type="project" value="TreeGrafter"/>
</dbReference>
<dbReference type="EMBL" id="KQ459420">
    <property type="protein sequence ID" value="KPJ01108.1"/>
    <property type="molecule type" value="Genomic_DNA"/>
</dbReference>
<name>A0A0N0P9H9_PAPXU</name>
<reference evidence="11 12" key="1">
    <citation type="journal article" date="2015" name="Nat. Commun.">
        <title>Outbred genome sequencing and CRISPR/Cas9 gene editing in butterflies.</title>
        <authorList>
            <person name="Li X."/>
            <person name="Fan D."/>
            <person name="Zhang W."/>
            <person name="Liu G."/>
            <person name="Zhang L."/>
            <person name="Zhao L."/>
            <person name="Fang X."/>
            <person name="Chen L."/>
            <person name="Dong Y."/>
            <person name="Chen Y."/>
            <person name="Ding Y."/>
            <person name="Zhao R."/>
            <person name="Feng M."/>
            <person name="Zhu Y."/>
            <person name="Feng Y."/>
            <person name="Jiang X."/>
            <person name="Zhu D."/>
            <person name="Xiang H."/>
            <person name="Feng X."/>
            <person name="Li S."/>
            <person name="Wang J."/>
            <person name="Zhang G."/>
            <person name="Kronforst M.R."/>
            <person name="Wang W."/>
        </authorList>
    </citation>
    <scope>NUCLEOTIDE SEQUENCE [LARGE SCALE GENOMIC DNA]</scope>
    <source>
        <strain evidence="11">Ya'a_city_454_Px</strain>
        <tissue evidence="11">Whole body</tissue>
    </source>
</reference>
<evidence type="ECO:0000256" key="8">
    <source>
        <dbReference type="ARBA" id="ARBA00061228"/>
    </source>
</evidence>
<evidence type="ECO:0000256" key="7">
    <source>
        <dbReference type="ARBA" id="ARBA00023319"/>
    </source>
</evidence>
<keyword evidence="11" id="KW-0675">Receptor</keyword>
<accession>A0A0N0P9H9</accession>
<evidence type="ECO:0000256" key="5">
    <source>
        <dbReference type="ARBA" id="ARBA00023157"/>
    </source>
</evidence>
<dbReference type="Gene3D" id="2.60.40.10">
    <property type="entry name" value="Immunoglobulins"/>
    <property type="match status" value="2"/>
</dbReference>
<proteinExistence type="inferred from homology"/>
<dbReference type="GO" id="GO:0005576">
    <property type="term" value="C:extracellular region"/>
    <property type="evidence" value="ECO:0007669"/>
    <property type="project" value="UniProtKB-SubCell"/>
</dbReference>
<dbReference type="FunFam" id="2.60.40.10:FF:000032">
    <property type="entry name" value="palladin isoform X1"/>
    <property type="match status" value="1"/>
</dbReference>
<evidence type="ECO:0000313" key="12">
    <source>
        <dbReference type="Proteomes" id="UP000053268"/>
    </source>
</evidence>
<evidence type="ECO:0000256" key="9">
    <source>
        <dbReference type="ARBA" id="ARBA00068688"/>
    </source>
</evidence>
<dbReference type="PROSITE" id="PS50835">
    <property type="entry name" value="IG_LIKE"/>
    <property type="match status" value="3"/>
</dbReference>
<dbReference type="InterPro" id="IPR003599">
    <property type="entry name" value="Ig_sub"/>
</dbReference>
<keyword evidence="6" id="KW-0325">Glycoprotein</keyword>
<dbReference type="Pfam" id="PF13927">
    <property type="entry name" value="Ig_3"/>
    <property type="match status" value="1"/>
</dbReference>